<evidence type="ECO:0000256" key="7">
    <source>
        <dbReference type="ARBA" id="ARBA00023237"/>
    </source>
</evidence>
<evidence type="ECO:0000256" key="9">
    <source>
        <dbReference type="RuleBase" id="RU003357"/>
    </source>
</evidence>
<keyword evidence="3 8" id="KW-1134">Transmembrane beta strand</keyword>
<dbReference type="SUPFAM" id="SSF56935">
    <property type="entry name" value="Porins"/>
    <property type="match status" value="1"/>
</dbReference>
<dbReference type="Pfam" id="PF00593">
    <property type="entry name" value="TonB_dep_Rec_b-barrel"/>
    <property type="match status" value="1"/>
</dbReference>
<dbReference type="InterPro" id="IPR036942">
    <property type="entry name" value="Beta-barrel_TonB_sf"/>
</dbReference>
<dbReference type="InterPro" id="IPR000531">
    <property type="entry name" value="Beta-barrel_TonB"/>
</dbReference>
<keyword evidence="2 8" id="KW-0813">Transport</keyword>
<name>A0A3N2DG33_9GAMM</name>
<dbReference type="GO" id="GO:0015344">
    <property type="term" value="F:siderophore uptake transmembrane transporter activity"/>
    <property type="evidence" value="ECO:0007669"/>
    <property type="project" value="TreeGrafter"/>
</dbReference>
<evidence type="ECO:0000256" key="6">
    <source>
        <dbReference type="ARBA" id="ARBA00023136"/>
    </source>
</evidence>
<comment type="caution">
    <text evidence="13">The sequence shown here is derived from an EMBL/GenBank/DDBJ whole genome shotgun (WGS) entry which is preliminary data.</text>
</comment>
<reference evidence="13 14" key="1">
    <citation type="submission" date="2018-11" db="EMBL/GenBank/DDBJ databases">
        <title>Genomic Encyclopedia of Type Strains, Phase IV (KMG-IV): sequencing the most valuable type-strain genomes for metagenomic binning, comparative biology and taxonomic classification.</title>
        <authorList>
            <person name="Goeker M."/>
        </authorList>
    </citation>
    <scope>NUCLEOTIDE SEQUENCE [LARGE SCALE GENOMIC DNA]</scope>
    <source>
        <strain evidence="13 14">DSM 100316</strain>
    </source>
</reference>
<dbReference type="GO" id="GO:0044718">
    <property type="term" value="P:siderophore transmembrane transport"/>
    <property type="evidence" value="ECO:0007669"/>
    <property type="project" value="TreeGrafter"/>
</dbReference>
<dbReference type="GO" id="GO:0009279">
    <property type="term" value="C:cell outer membrane"/>
    <property type="evidence" value="ECO:0007669"/>
    <property type="project" value="UniProtKB-SubCell"/>
</dbReference>
<comment type="similarity">
    <text evidence="8 9">Belongs to the TonB-dependent receptor family.</text>
</comment>
<dbReference type="RefSeq" id="WP_123713752.1">
    <property type="nucleotide sequence ID" value="NZ_RKHR01000007.1"/>
</dbReference>
<evidence type="ECO:0000259" key="11">
    <source>
        <dbReference type="Pfam" id="PF00593"/>
    </source>
</evidence>
<dbReference type="Gene3D" id="2.40.170.20">
    <property type="entry name" value="TonB-dependent receptor, beta-barrel domain"/>
    <property type="match status" value="1"/>
</dbReference>
<accession>A0A3N2DG33</accession>
<evidence type="ECO:0000259" key="12">
    <source>
        <dbReference type="Pfam" id="PF07715"/>
    </source>
</evidence>
<dbReference type="PANTHER" id="PTHR30069">
    <property type="entry name" value="TONB-DEPENDENT OUTER MEMBRANE RECEPTOR"/>
    <property type="match status" value="1"/>
</dbReference>
<dbReference type="PANTHER" id="PTHR30069:SF49">
    <property type="entry name" value="OUTER MEMBRANE PROTEIN C"/>
    <property type="match status" value="1"/>
</dbReference>
<feature type="chain" id="PRO_5018023362" evidence="10">
    <location>
        <begin position="19"/>
        <end position="676"/>
    </location>
</feature>
<gene>
    <name evidence="13" type="ORF">EDC56_3427</name>
</gene>
<evidence type="ECO:0000256" key="8">
    <source>
        <dbReference type="PROSITE-ProRule" id="PRU01360"/>
    </source>
</evidence>
<keyword evidence="13" id="KW-0675">Receptor</keyword>
<evidence type="ECO:0000256" key="1">
    <source>
        <dbReference type="ARBA" id="ARBA00004571"/>
    </source>
</evidence>
<keyword evidence="7 8" id="KW-0998">Cell outer membrane</keyword>
<evidence type="ECO:0000256" key="3">
    <source>
        <dbReference type="ARBA" id="ARBA00022452"/>
    </source>
</evidence>
<organism evidence="13 14">
    <name type="scientific">Sinobacterium caligoides</name>
    <dbReference type="NCBI Taxonomy" id="933926"/>
    <lineage>
        <taxon>Bacteria</taxon>
        <taxon>Pseudomonadati</taxon>
        <taxon>Pseudomonadota</taxon>
        <taxon>Gammaproteobacteria</taxon>
        <taxon>Cellvibrionales</taxon>
        <taxon>Spongiibacteraceae</taxon>
        <taxon>Sinobacterium</taxon>
    </lineage>
</organism>
<dbReference type="InterPro" id="IPR012910">
    <property type="entry name" value="Plug_dom"/>
</dbReference>
<dbReference type="Gene3D" id="2.170.130.10">
    <property type="entry name" value="TonB-dependent receptor, plug domain"/>
    <property type="match status" value="1"/>
</dbReference>
<dbReference type="PROSITE" id="PS52016">
    <property type="entry name" value="TONB_DEPENDENT_REC_3"/>
    <property type="match status" value="1"/>
</dbReference>
<keyword evidence="10" id="KW-0732">Signal</keyword>
<dbReference type="CDD" id="cd01347">
    <property type="entry name" value="ligand_gated_channel"/>
    <property type="match status" value="1"/>
</dbReference>
<sequence length="676" mass="74913">MKKILILGAVLSPSVALAGHDLPIEIVEVTGQRIEEPNNAEMTSQAPLTQPVQDAGALLRAVNGMEAARRGGRGFEPIIRGQSQNQINVISDGGYSFGSCPGRMDPPTTYVGFDNFDQVTVIKGNRSVIYGAGGSGGTILFEHQRPDFSEKSLLGSVVAGYTSNSDTKSLSANLAMGNDDAFVRVFGEHKTAGNYDDADGNTVSSAFDSDNAGIIAGADIGEQDYIEASFEKAKERDMYFAGNGMDTPYADSETMRLRWKHSGEILFLDSLEATLYRTDVDHLMDNYTLRDRNPMMGSGMAAPTSSETYGGKLLGNIETENSEIKLGMDYLANDRSARMFMDMGKDGSYDMIGAYLWPDVEQRQLGVFAEWDYQYSEDDLLRAGLRYDQFTMEATKANETVGMMGSATPQKLYQQFYGTSTNKVENNDVGFVLGWDRSLDDDKLFSVNVSRSIRNPDTNEAFIAKQSMGMNPSHWVGNPNIDSEVHQQIDLTLMSDDSERNWSATVFWDNVDDYIERYNVAENTLYRNVDATLKGVELEYGSELSDNLSANIAVSYTRGESDNGPLANIAPLTGRFKLDYRRDKWGVGSELIVADRQDKYNSDVDVDAESPGFAVMNLYSHWQAKKQLTVEAGVENLFDKNYAYHVNTASVDPFDPTAIRVNEPGRQYWLRVRYAI</sequence>
<proteinExistence type="inferred from homology"/>
<dbReference type="OrthoDB" id="5332150at2"/>
<keyword evidence="5 9" id="KW-0798">TonB box</keyword>
<evidence type="ECO:0000256" key="10">
    <source>
        <dbReference type="SAM" id="SignalP"/>
    </source>
</evidence>
<evidence type="ECO:0000256" key="2">
    <source>
        <dbReference type="ARBA" id="ARBA00022448"/>
    </source>
</evidence>
<keyword evidence="6 8" id="KW-0472">Membrane</keyword>
<keyword evidence="4 8" id="KW-0812">Transmembrane</keyword>
<protein>
    <submittedName>
        <fullName evidence="13">Iron complex outermembrane receptor protein</fullName>
    </submittedName>
</protein>
<evidence type="ECO:0000313" key="14">
    <source>
        <dbReference type="Proteomes" id="UP000275394"/>
    </source>
</evidence>
<dbReference type="Pfam" id="PF07715">
    <property type="entry name" value="Plug"/>
    <property type="match status" value="1"/>
</dbReference>
<dbReference type="EMBL" id="RKHR01000007">
    <property type="protein sequence ID" value="ROR98691.1"/>
    <property type="molecule type" value="Genomic_DNA"/>
</dbReference>
<keyword evidence="14" id="KW-1185">Reference proteome</keyword>
<dbReference type="InterPro" id="IPR037066">
    <property type="entry name" value="Plug_dom_sf"/>
</dbReference>
<comment type="subcellular location">
    <subcellularLocation>
        <location evidence="1 8">Cell outer membrane</location>
        <topology evidence="1 8">Multi-pass membrane protein</topology>
    </subcellularLocation>
</comment>
<dbReference type="Proteomes" id="UP000275394">
    <property type="component" value="Unassembled WGS sequence"/>
</dbReference>
<feature type="signal peptide" evidence="10">
    <location>
        <begin position="1"/>
        <end position="18"/>
    </location>
</feature>
<feature type="domain" description="TonB-dependent receptor plug" evidence="12">
    <location>
        <begin position="43"/>
        <end position="138"/>
    </location>
</feature>
<evidence type="ECO:0000313" key="13">
    <source>
        <dbReference type="EMBL" id="ROR98691.1"/>
    </source>
</evidence>
<dbReference type="InterPro" id="IPR039426">
    <property type="entry name" value="TonB-dep_rcpt-like"/>
</dbReference>
<evidence type="ECO:0000256" key="5">
    <source>
        <dbReference type="ARBA" id="ARBA00023077"/>
    </source>
</evidence>
<feature type="domain" description="TonB-dependent receptor-like beta-barrel" evidence="11">
    <location>
        <begin position="193"/>
        <end position="637"/>
    </location>
</feature>
<evidence type="ECO:0000256" key="4">
    <source>
        <dbReference type="ARBA" id="ARBA00022692"/>
    </source>
</evidence>
<dbReference type="AlphaFoldDB" id="A0A3N2DG33"/>